<dbReference type="Proteomes" id="UP000019753">
    <property type="component" value="Unassembled WGS sequence"/>
</dbReference>
<dbReference type="RefSeq" id="WP_052023104.1">
    <property type="nucleotide sequence ID" value="NZ_AXCW01000222.1"/>
</dbReference>
<sequence length="282" mass="31549">MTQTAAPAPVGDLGHLIGGGLAALDITPSEFDLAVRRYGQLGEVLDEQWSTTLGQNSVFPQGSFRLGTVVRNVARNDDIDIDIVAVRDVARSSISQEELKRDVGRAVRTYARTPGSGHPEVEESSRCWTLTWPEMHMDVLPAIPNRGSRRNDLLITDRGVRQWLPSNPTGYAVWFRTRMATTTLTARAEEAKRLEVEAVPEWHRRTTLQRVVQALKRHRDIHFAHRLHDRPASIVITTLAAHAYAGGSDLYGSLRQVVAEMANHIEWRDDTWTLSNPAQPEP</sequence>
<dbReference type="Pfam" id="PF18144">
    <property type="entry name" value="SMODS"/>
    <property type="match status" value="1"/>
</dbReference>
<evidence type="ECO:0000313" key="2">
    <source>
        <dbReference type="EMBL" id="EYR62526.1"/>
    </source>
</evidence>
<dbReference type="GO" id="GO:0016779">
    <property type="term" value="F:nucleotidyltransferase activity"/>
    <property type="evidence" value="ECO:0007669"/>
    <property type="project" value="InterPro"/>
</dbReference>
<dbReference type="AlphaFoldDB" id="A0A021VMY5"/>
<gene>
    <name evidence="2" type="ORF">N866_07785</name>
</gene>
<evidence type="ECO:0000313" key="3">
    <source>
        <dbReference type="Proteomes" id="UP000019753"/>
    </source>
</evidence>
<dbReference type="CDD" id="cd05400">
    <property type="entry name" value="NT_2-5OAS_ClassI-CCAase"/>
    <property type="match status" value="1"/>
</dbReference>
<organism evidence="2 3">
    <name type="scientific">Actinotalea ferrariae CF5-4</name>
    <dbReference type="NCBI Taxonomy" id="948458"/>
    <lineage>
        <taxon>Bacteria</taxon>
        <taxon>Bacillati</taxon>
        <taxon>Actinomycetota</taxon>
        <taxon>Actinomycetes</taxon>
        <taxon>Micrococcales</taxon>
        <taxon>Cellulomonadaceae</taxon>
        <taxon>Actinotalea</taxon>
    </lineage>
</organism>
<proteinExistence type="predicted"/>
<name>A0A021VMY5_9CELL</name>
<dbReference type="OrthoDB" id="1118920at2"/>
<reference evidence="2 3" key="1">
    <citation type="submission" date="2014-01" db="EMBL/GenBank/DDBJ databases">
        <title>Actinotalea ferrariae CF5-4.</title>
        <authorList>
            <person name="Chen F."/>
            <person name="Li Y."/>
            <person name="Wang G."/>
        </authorList>
    </citation>
    <scope>NUCLEOTIDE SEQUENCE [LARGE SCALE GENOMIC DNA]</scope>
    <source>
        <strain evidence="2 3">CF5-4</strain>
    </source>
</reference>
<evidence type="ECO:0008006" key="4">
    <source>
        <dbReference type="Google" id="ProtNLM"/>
    </source>
</evidence>
<keyword evidence="1" id="KW-0051">Antiviral defense</keyword>
<keyword evidence="3" id="KW-1185">Reference proteome</keyword>
<comment type="caution">
    <text evidence="2">The sequence shown here is derived from an EMBL/GenBank/DDBJ whole genome shotgun (WGS) entry which is preliminary data.</text>
</comment>
<dbReference type="InterPro" id="IPR006116">
    <property type="entry name" value="NT_2-5OAS_ClassI-CCAase"/>
</dbReference>
<dbReference type="EMBL" id="AXCW01000222">
    <property type="protein sequence ID" value="EYR62526.1"/>
    <property type="molecule type" value="Genomic_DNA"/>
</dbReference>
<protein>
    <recommendedName>
        <fullName evidence="4">Nucleotidyltransferase</fullName>
    </recommendedName>
</protein>
<accession>A0A021VMY5</accession>
<evidence type="ECO:0000256" key="1">
    <source>
        <dbReference type="ARBA" id="ARBA00023118"/>
    </source>
</evidence>
<dbReference type="GO" id="GO:0051607">
    <property type="term" value="P:defense response to virus"/>
    <property type="evidence" value="ECO:0007669"/>
    <property type="project" value="UniProtKB-KW"/>
</dbReference>